<sequence>VNNDNFGYEYKEKAIRKRLSKEQSYKNLDSQNGMSKWTCRDKVPFNCAIWRFEDDWEGYKCSKSERGRLNTVCKHNLEDFLNHEDQKRRHRVPMLWLHDSTAAYSTSKTIGEGIQHK</sequence>
<evidence type="ECO:0000313" key="1">
    <source>
        <dbReference type="EMBL" id="ANQ08465.1"/>
    </source>
</evidence>
<reference evidence="2" key="1">
    <citation type="submission" date="2016-06" db="EMBL/GenBank/DDBJ databases">
        <title>First high quality genome sequence of Plasmodium coatneyi using continuous long reads from single molecule, real-time sequencing.</title>
        <authorList>
            <person name="Chien J.-T."/>
            <person name="Pakala S.B."/>
            <person name="Geraldo J.A."/>
            <person name="Lapp S.A."/>
            <person name="Barnwell J.W."/>
            <person name="Kissinger J.C."/>
            <person name="Galinski M.R."/>
            <person name="Humphrey J.C."/>
        </authorList>
    </citation>
    <scope>NUCLEOTIDE SEQUENCE [LARGE SCALE GENOMIC DNA]</scope>
    <source>
        <strain evidence="2">Hackeri</strain>
    </source>
</reference>
<gene>
    <name evidence="1" type="ORF">PCOAH_00026760</name>
</gene>
<feature type="non-terminal residue" evidence="1">
    <location>
        <position position="1"/>
    </location>
</feature>
<accession>A0A1B1E0P8</accession>
<dbReference type="AlphaFoldDB" id="A0A1B1E0P8"/>
<protein>
    <submittedName>
        <fullName evidence="1">Uncharacterized protein</fullName>
    </submittedName>
</protein>
<dbReference type="EMBL" id="CP016247">
    <property type="protein sequence ID" value="ANQ08465.1"/>
    <property type="molecule type" value="Genomic_DNA"/>
</dbReference>
<keyword evidence="2" id="KW-1185">Reference proteome</keyword>
<organism evidence="1 2">
    <name type="scientific">Plasmodium coatneyi</name>
    <dbReference type="NCBI Taxonomy" id="208452"/>
    <lineage>
        <taxon>Eukaryota</taxon>
        <taxon>Sar</taxon>
        <taxon>Alveolata</taxon>
        <taxon>Apicomplexa</taxon>
        <taxon>Aconoidasida</taxon>
        <taxon>Haemosporida</taxon>
        <taxon>Plasmodiidae</taxon>
        <taxon>Plasmodium</taxon>
    </lineage>
</organism>
<dbReference type="RefSeq" id="XP_019915160.1">
    <property type="nucleotide sequence ID" value="XM_020059481.1"/>
</dbReference>
<dbReference type="Proteomes" id="UP000092716">
    <property type="component" value="Chromosome 9"/>
</dbReference>
<dbReference type="VEuPathDB" id="PlasmoDB:PCOAH_00026760"/>
<proteinExistence type="predicted"/>
<evidence type="ECO:0000313" key="2">
    <source>
        <dbReference type="Proteomes" id="UP000092716"/>
    </source>
</evidence>
<dbReference type="KEGG" id="pcot:PCOAH_00026760"/>
<name>A0A1B1E0P8_9APIC</name>
<dbReference type="GeneID" id="30909404"/>
<dbReference type="OrthoDB" id="370564at2759"/>